<dbReference type="FunFam" id="3.30.980.10:FF:000004">
    <property type="entry name" value="Alanine--tRNA ligase, cytoplasmic"/>
    <property type="match status" value="1"/>
</dbReference>
<sequence length="885" mass="97160">MVTSKDIRRAFLDYFTNRQHLEVASSSLIPRNDSTLMFTNSGMIQFKNVFTGEETSEHTRVATSQKCMRAGGKHNDLDNVGYTARHHTFFEMLGNFSFGDYFKAEAIEYAWKMITSELGLPKDKLLATVYAEDDEAAKLWNKIAGLPERRIICIPTSDNFWAMGDTGPCGPCSEIFFDHGPSLSGDLPGRPNGNGDRFIEIWNLVFMQYEQITQEERVELPRPSIDTGMGLERIAAVLQGKHDNYEIDTMRHIIEASAEISGVDPDGEFKVSHRVIADHLRASIFLIADGVLPSSEGRGYVLRRIMRRAMRHIHIMGCVDPIMYRLVPTIVSDMGEGFPELMHASALATETIKTEETKFKETLDRGLNLLSDETDKLGFGQPLSGEFAFKLYDTYGFPLDLTTDILRGQGRSLDQAGFDIAMARQRAAARKSWFGLVETSPDLIWSQVRKDVGATKFLGYDSTSTNALICALIVDSKQVSSIQSNIDVLVVVNQTVFYGESGGQIGDTGTMRTSNAATLTITDTKKKFGDLFVHVAISHGGIIRIGDSVEMLVDVDRRDRIRANHSATHLLHEALRRRLGNQIAQKGSFVKHDRLRFDFTQSTAMSNDDLLWVENEINHRVCQNSSVITRQMTLESALTEGSTALFDKKYGEKVRVVSMGGGIESGNKFAWSVECCGGIHVQRTGDIGIVKIISEIAISAGVRRIEALTGVDALNWINSHEKVLTKVAAELKSTPEQLPVRVHALIQEIHRLKRDLVNSRKQLAFSGGITKSIYGITFTIRLLDGIPACELKGVADGLKQQIVSGVVAIIGSNNGKSSLVVGVTNDLVGRFNAVDLVRAASFAIGGKGGGGRLDMAQAAGGYNVTNGNDKAIAAIEEALASLAVL</sequence>
<dbReference type="GO" id="GO:0000049">
    <property type="term" value="F:tRNA binding"/>
    <property type="evidence" value="ECO:0007669"/>
    <property type="project" value="UniProtKB-KW"/>
</dbReference>
<evidence type="ECO:0000256" key="4">
    <source>
        <dbReference type="ARBA" id="ARBA00022723"/>
    </source>
</evidence>
<dbReference type="GO" id="GO:0045892">
    <property type="term" value="P:negative regulation of DNA-templated transcription"/>
    <property type="evidence" value="ECO:0007669"/>
    <property type="project" value="TreeGrafter"/>
</dbReference>
<dbReference type="InterPro" id="IPR050058">
    <property type="entry name" value="Ala-tRNA_ligase"/>
</dbReference>
<comment type="cofactor">
    <cofactor evidence="11">
        <name>Zn(2+)</name>
        <dbReference type="ChEBI" id="CHEBI:29105"/>
    </cofactor>
    <text evidence="11">Binds 1 zinc ion per subunit.</text>
</comment>
<dbReference type="InterPro" id="IPR018164">
    <property type="entry name" value="Ala-tRNA-synth_IIc_N"/>
</dbReference>
<dbReference type="GO" id="GO:0008270">
    <property type="term" value="F:zinc ion binding"/>
    <property type="evidence" value="ECO:0007669"/>
    <property type="project" value="UniProtKB-UniRule"/>
</dbReference>
<accession>V9TS81</accession>
<evidence type="ECO:0000256" key="3">
    <source>
        <dbReference type="ARBA" id="ARBA00022598"/>
    </source>
</evidence>
<keyword evidence="4 11" id="KW-0479">Metal-binding</keyword>
<dbReference type="GO" id="GO:0004813">
    <property type="term" value="F:alanine-tRNA ligase activity"/>
    <property type="evidence" value="ECO:0007669"/>
    <property type="project" value="UniProtKB-UniRule"/>
</dbReference>
<dbReference type="Pfam" id="PF01411">
    <property type="entry name" value="tRNA-synt_2c"/>
    <property type="match status" value="1"/>
</dbReference>
<dbReference type="Gene3D" id="3.30.930.10">
    <property type="entry name" value="Bira Bifunctional Protein, Domain 2"/>
    <property type="match status" value="1"/>
</dbReference>
<keyword evidence="5 11" id="KW-0547">Nucleotide-binding</keyword>
<comment type="function">
    <text evidence="11">Catalyzes the attachment of alanine to tRNA(Ala) in a two-step reaction: alanine is first activated by ATP to form Ala-AMP and then transferred to the acceptor end of tRNA(Ala). Also edits incorrectly charged Ser-tRNA(Ala) and Gly-tRNA(Ala) via its editing domain.</text>
</comment>
<dbReference type="SMART" id="SM00863">
    <property type="entry name" value="tRNA_SAD"/>
    <property type="match status" value="1"/>
</dbReference>
<keyword evidence="8 11" id="KW-0694">RNA-binding</keyword>
<organism evidence="13 14">
    <name type="scientific">Candidatus Endolissoclinum faulkneri L5</name>
    <dbReference type="NCBI Taxonomy" id="1401328"/>
    <lineage>
        <taxon>Bacteria</taxon>
        <taxon>Pseudomonadati</taxon>
        <taxon>Pseudomonadota</taxon>
        <taxon>Alphaproteobacteria</taxon>
        <taxon>Rhodospirillales</taxon>
        <taxon>Rhodospirillaceae</taxon>
        <taxon>Candidatus Endolissoclinum</taxon>
    </lineage>
</organism>
<keyword evidence="7 11" id="KW-0067">ATP-binding</keyword>
<comment type="subcellular location">
    <subcellularLocation>
        <location evidence="11">Cytoplasm</location>
    </subcellularLocation>
</comment>
<keyword evidence="6 11" id="KW-0862">Zinc</keyword>
<dbReference type="HOGENOM" id="CLU_004485_1_1_5"/>
<comment type="similarity">
    <text evidence="1 11">Belongs to the class-II aminoacyl-tRNA synthetase family.</text>
</comment>
<evidence type="ECO:0000259" key="12">
    <source>
        <dbReference type="PROSITE" id="PS50860"/>
    </source>
</evidence>
<dbReference type="InterPro" id="IPR018162">
    <property type="entry name" value="Ala-tRNA-ligase_IIc_anticod-bd"/>
</dbReference>
<keyword evidence="3 11" id="KW-0436">Ligase</keyword>
<dbReference type="SUPFAM" id="SSF55681">
    <property type="entry name" value="Class II aaRS and biotin synthetases"/>
    <property type="match status" value="1"/>
</dbReference>
<evidence type="ECO:0000256" key="9">
    <source>
        <dbReference type="ARBA" id="ARBA00022917"/>
    </source>
</evidence>
<keyword evidence="11" id="KW-0963">Cytoplasm</keyword>
<feature type="binding site" evidence="11">
    <location>
        <position position="565"/>
    </location>
    <ligand>
        <name>Zn(2+)</name>
        <dbReference type="ChEBI" id="CHEBI:29105"/>
    </ligand>
</feature>
<dbReference type="SUPFAM" id="SSF55186">
    <property type="entry name" value="ThrRS/AlaRS common domain"/>
    <property type="match status" value="1"/>
</dbReference>
<dbReference type="EMBL" id="CP006745">
    <property type="protein sequence ID" value="AHC73749.1"/>
    <property type="molecule type" value="Genomic_DNA"/>
</dbReference>
<dbReference type="Gene3D" id="3.30.54.20">
    <property type="match status" value="1"/>
</dbReference>
<feature type="binding site" evidence="11">
    <location>
        <position position="676"/>
    </location>
    <ligand>
        <name>Zn(2+)</name>
        <dbReference type="ChEBI" id="CHEBI:29105"/>
    </ligand>
</feature>
<dbReference type="InterPro" id="IPR018163">
    <property type="entry name" value="Thr/Ala-tRNA-synth_IIc_edit"/>
</dbReference>
<keyword evidence="10 11" id="KW-0030">Aminoacyl-tRNA synthetase</keyword>
<dbReference type="Gene3D" id="3.30.980.10">
    <property type="entry name" value="Threonyl-trna Synthetase, Chain A, domain 2"/>
    <property type="match status" value="1"/>
</dbReference>
<dbReference type="EC" id="6.1.1.7" evidence="11"/>
<dbReference type="GO" id="GO:0005829">
    <property type="term" value="C:cytosol"/>
    <property type="evidence" value="ECO:0007669"/>
    <property type="project" value="TreeGrafter"/>
</dbReference>
<comment type="domain">
    <text evidence="11">Consists of three domains; the N-terminal catalytic domain, the editing domain and the C-terminal C-Ala domain. The editing domain removes incorrectly charged amino acids, while the C-Ala domain, along with tRNA(Ala), serves as a bridge to cooperatively bring together the editing and aminoacylation centers thus stimulating deacylation of misacylated tRNAs.</text>
</comment>
<dbReference type="FunFam" id="3.10.310.40:FF:000001">
    <property type="entry name" value="Alanine--tRNA ligase"/>
    <property type="match status" value="1"/>
</dbReference>
<evidence type="ECO:0000256" key="5">
    <source>
        <dbReference type="ARBA" id="ARBA00022741"/>
    </source>
</evidence>
<dbReference type="InterPro" id="IPR023033">
    <property type="entry name" value="Ala_tRNA_ligase_euk/bac"/>
</dbReference>
<dbReference type="InterPro" id="IPR045864">
    <property type="entry name" value="aa-tRNA-synth_II/BPL/LPL"/>
</dbReference>
<evidence type="ECO:0000256" key="11">
    <source>
        <dbReference type="HAMAP-Rule" id="MF_00036"/>
    </source>
</evidence>
<feature type="binding site" evidence="11">
    <location>
        <position position="569"/>
    </location>
    <ligand>
        <name>Zn(2+)</name>
        <dbReference type="ChEBI" id="CHEBI:29105"/>
    </ligand>
</feature>
<dbReference type="Gene3D" id="2.40.30.130">
    <property type="match status" value="1"/>
</dbReference>
<dbReference type="RefSeq" id="WP_025300629.1">
    <property type="nucleotide sequence ID" value="NZ_CP006745.1"/>
</dbReference>
<dbReference type="InterPro" id="IPR012947">
    <property type="entry name" value="tRNA_SAD"/>
</dbReference>
<dbReference type="AlphaFoldDB" id="V9TS81"/>
<evidence type="ECO:0000256" key="2">
    <source>
        <dbReference type="ARBA" id="ARBA00022555"/>
    </source>
</evidence>
<dbReference type="eggNOG" id="COG0013">
    <property type="taxonomic scope" value="Bacteria"/>
</dbReference>
<keyword evidence="9 11" id="KW-0648">Protein biosynthesis</keyword>
<proteinExistence type="inferred from homology"/>
<dbReference type="InterPro" id="IPR002318">
    <property type="entry name" value="Ala-tRNA-lgiase_IIc"/>
</dbReference>
<dbReference type="InterPro" id="IPR009000">
    <property type="entry name" value="Transl_B-barrel_sf"/>
</dbReference>
<dbReference type="Gene3D" id="3.10.310.40">
    <property type="match status" value="1"/>
</dbReference>
<dbReference type="PRINTS" id="PR00980">
    <property type="entry name" value="TRNASYNTHALA"/>
</dbReference>
<dbReference type="PATRIC" id="fig|1401328.3.peg.527"/>
<feature type="binding site" evidence="11">
    <location>
        <position position="680"/>
    </location>
    <ligand>
        <name>Zn(2+)</name>
        <dbReference type="ChEBI" id="CHEBI:29105"/>
    </ligand>
</feature>
<dbReference type="KEGG" id="efk:P856_533"/>
<feature type="domain" description="Alanyl-transfer RNA synthetases family profile" evidence="12">
    <location>
        <begin position="2"/>
        <end position="719"/>
    </location>
</feature>
<reference evidence="13 14" key="1">
    <citation type="journal article" date="2013" name="PLoS ONE">
        <title>Bacterial endosymbiosis in a chordate host: long-term co-evolution and conservation of secondary metabolism.</title>
        <authorList>
            <person name="Kwan J.C."/>
            <person name="Schmidt E.W."/>
        </authorList>
    </citation>
    <scope>NUCLEOTIDE SEQUENCE [LARGE SCALE GENOMIC DNA]</scope>
    <source>
        <strain evidence="14">faulkneri L5</strain>
    </source>
</reference>
<dbReference type="InterPro" id="IPR003156">
    <property type="entry name" value="DHHA1_dom"/>
</dbReference>
<comment type="catalytic activity">
    <reaction evidence="11">
        <text>tRNA(Ala) + L-alanine + ATP = L-alanyl-tRNA(Ala) + AMP + diphosphate</text>
        <dbReference type="Rhea" id="RHEA:12540"/>
        <dbReference type="Rhea" id="RHEA-COMP:9657"/>
        <dbReference type="Rhea" id="RHEA-COMP:9923"/>
        <dbReference type="ChEBI" id="CHEBI:30616"/>
        <dbReference type="ChEBI" id="CHEBI:33019"/>
        <dbReference type="ChEBI" id="CHEBI:57972"/>
        <dbReference type="ChEBI" id="CHEBI:78442"/>
        <dbReference type="ChEBI" id="CHEBI:78497"/>
        <dbReference type="ChEBI" id="CHEBI:456215"/>
        <dbReference type="EC" id="6.1.1.7"/>
    </reaction>
</comment>
<dbReference type="GO" id="GO:0006419">
    <property type="term" value="P:alanyl-tRNA aminoacylation"/>
    <property type="evidence" value="ECO:0007669"/>
    <property type="project" value="UniProtKB-UniRule"/>
</dbReference>
<gene>
    <name evidence="11 13" type="primary">alaS</name>
    <name evidence="13" type="ORF">P856_533</name>
</gene>
<dbReference type="CDD" id="cd00673">
    <property type="entry name" value="AlaRS_core"/>
    <property type="match status" value="1"/>
</dbReference>
<dbReference type="SUPFAM" id="SSF101353">
    <property type="entry name" value="Putative anticodon-binding domain of alanyl-tRNA synthetase (AlaRS)"/>
    <property type="match status" value="1"/>
</dbReference>
<dbReference type="PANTHER" id="PTHR11777">
    <property type="entry name" value="ALANYL-TRNA SYNTHETASE"/>
    <property type="match status" value="1"/>
</dbReference>
<evidence type="ECO:0000256" key="8">
    <source>
        <dbReference type="ARBA" id="ARBA00022884"/>
    </source>
</evidence>
<dbReference type="GO" id="GO:0005524">
    <property type="term" value="F:ATP binding"/>
    <property type="evidence" value="ECO:0007669"/>
    <property type="project" value="UniProtKB-UniRule"/>
</dbReference>
<dbReference type="STRING" id="1401328.P856_533"/>
<evidence type="ECO:0000256" key="1">
    <source>
        <dbReference type="ARBA" id="ARBA00008226"/>
    </source>
</evidence>
<keyword evidence="2 11" id="KW-0820">tRNA-binding</keyword>
<evidence type="ECO:0000256" key="6">
    <source>
        <dbReference type="ARBA" id="ARBA00022833"/>
    </source>
</evidence>
<evidence type="ECO:0000313" key="14">
    <source>
        <dbReference type="Proteomes" id="UP000018700"/>
    </source>
</evidence>
<dbReference type="PROSITE" id="PS50860">
    <property type="entry name" value="AA_TRNA_LIGASE_II_ALA"/>
    <property type="match status" value="1"/>
</dbReference>
<dbReference type="Proteomes" id="UP000018700">
    <property type="component" value="Chromosome"/>
</dbReference>
<evidence type="ECO:0000313" key="13">
    <source>
        <dbReference type="EMBL" id="AHC73749.1"/>
    </source>
</evidence>
<dbReference type="Pfam" id="PF07973">
    <property type="entry name" value="tRNA_SAD"/>
    <property type="match status" value="1"/>
</dbReference>
<keyword evidence="14" id="KW-1185">Reference proteome</keyword>
<evidence type="ECO:0000256" key="7">
    <source>
        <dbReference type="ARBA" id="ARBA00022840"/>
    </source>
</evidence>
<dbReference type="Pfam" id="PF02272">
    <property type="entry name" value="DHHA1"/>
    <property type="match status" value="1"/>
</dbReference>
<dbReference type="HAMAP" id="MF_00036_B">
    <property type="entry name" value="Ala_tRNA_synth_B"/>
    <property type="match status" value="1"/>
</dbReference>
<dbReference type="OrthoDB" id="9803884at2"/>
<protein>
    <recommendedName>
        <fullName evidence="11">Alanine--tRNA ligase</fullName>
        <ecNumber evidence="11">6.1.1.7</ecNumber>
    </recommendedName>
    <alternativeName>
        <fullName evidence="11">Alanyl-tRNA synthetase</fullName>
        <shortName evidence="11">AlaRS</shortName>
    </alternativeName>
</protein>
<dbReference type="NCBIfam" id="TIGR00344">
    <property type="entry name" value="alaS"/>
    <property type="match status" value="1"/>
</dbReference>
<dbReference type="Gene3D" id="6.10.250.550">
    <property type="match status" value="1"/>
</dbReference>
<dbReference type="GO" id="GO:0002161">
    <property type="term" value="F:aminoacyl-tRNA deacylase activity"/>
    <property type="evidence" value="ECO:0007669"/>
    <property type="project" value="TreeGrafter"/>
</dbReference>
<dbReference type="SUPFAM" id="SSF50447">
    <property type="entry name" value="Translation proteins"/>
    <property type="match status" value="1"/>
</dbReference>
<dbReference type="FunFam" id="3.30.930.10:FF:000004">
    <property type="entry name" value="Alanine--tRNA ligase"/>
    <property type="match status" value="1"/>
</dbReference>
<dbReference type="PANTHER" id="PTHR11777:SF9">
    <property type="entry name" value="ALANINE--TRNA LIGASE, CYTOPLASMIC"/>
    <property type="match status" value="1"/>
</dbReference>
<name>V9TS81_9PROT</name>
<evidence type="ECO:0000256" key="10">
    <source>
        <dbReference type="ARBA" id="ARBA00023146"/>
    </source>
</evidence>
<dbReference type="InterPro" id="IPR018165">
    <property type="entry name" value="Ala-tRNA-synth_IIc_core"/>
</dbReference>